<dbReference type="PIRSF" id="PIRSF000216">
    <property type="entry name" value="NADH_DH_24kDa"/>
    <property type="match status" value="1"/>
</dbReference>
<keyword evidence="3 10" id="KW-0001">2Fe-2S</keyword>
<dbReference type="GO" id="GO:0051537">
    <property type="term" value="F:2 iron, 2 sulfur cluster binding"/>
    <property type="evidence" value="ECO:0007669"/>
    <property type="project" value="UniProtKB-KW"/>
</dbReference>
<keyword evidence="5 10" id="KW-0408">Iron</keyword>
<dbReference type="Gene3D" id="3.40.30.10">
    <property type="entry name" value="Glutaredoxin"/>
    <property type="match status" value="1"/>
</dbReference>
<dbReference type="Pfam" id="PF01257">
    <property type="entry name" value="2Fe-2S_thioredx"/>
    <property type="match status" value="1"/>
</dbReference>
<evidence type="ECO:0000256" key="9">
    <source>
        <dbReference type="ARBA" id="ARBA00034078"/>
    </source>
</evidence>
<dbReference type="PANTHER" id="PTHR10371:SF3">
    <property type="entry name" value="NADH DEHYDROGENASE [UBIQUINONE] FLAVOPROTEIN 2, MITOCHONDRIAL"/>
    <property type="match status" value="1"/>
</dbReference>
<dbReference type="SUPFAM" id="SSF52833">
    <property type="entry name" value="Thioredoxin-like"/>
    <property type="match status" value="1"/>
</dbReference>
<evidence type="ECO:0000256" key="1">
    <source>
        <dbReference type="ARBA" id="ARBA00010643"/>
    </source>
</evidence>
<dbReference type="InterPro" id="IPR041921">
    <property type="entry name" value="NuoE_N"/>
</dbReference>
<dbReference type="GO" id="GO:0046872">
    <property type="term" value="F:metal ion binding"/>
    <property type="evidence" value="ECO:0007669"/>
    <property type="project" value="UniProtKB-KW"/>
</dbReference>
<evidence type="ECO:0000313" key="12">
    <source>
        <dbReference type="Proteomes" id="UP000182692"/>
    </source>
</evidence>
<comment type="cofactor">
    <cofactor evidence="10">
        <name>[2Fe-2S] cluster</name>
        <dbReference type="ChEBI" id="CHEBI:190135"/>
    </cofactor>
    <text evidence="10">Binds 1 [2Fe-2S] cluster.</text>
</comment>
<dbReference type="CDD" id="cd03081">
    <property type="entry name" value="TRX_Fd_NuoE_FDH_gamma"/>
    <property type="match status" value="1"/>
</dbReference>
<dbReference type="NCBIfam" id="NF004638">
    <property type="entry name" value="PRK05988.1"/>
    <property type="match status" value="1"/>
</dbReference>
<dbReference type="AlphaFoldDB" id="A0A1I5KXE5"/>
<evidence type="ECO:0000256" key="8">
    <source>
        <dbReference type="ARBA" id="ARBA00032788"/>
    </source>
</evidence>
<comment type="cofactor">
    <cofactor evidence="9">
        <name>[2Fe-2S] cluster</name>
        <dbReference type="ChEBI" id="CHEBI:190135"/>
    </cofactor>
</comment>
<feature type="binding site" evidence="10">
    <location>
        <position position="143"/>
    </location>
    <ligand>
        <name>[2Fe-2S] cluster</name>
        <dbReference type="ChEBI" id="CHEBI:190135"/>
    </ligand>
</feature>
<dbReference type="GO" id="GO:0003954">
    <property type="term" value="F:NADH dehydrogenase activity"/>
    <property type="evidence" value="ECO:0007669"/>
    <property type="project" value="TreeGrafter"/>
</dbReference>
<dbReference type="Gene3D" id="1.10.10.1590">
    <property type="entry name" value="NADH-quinone oxidoreductase subunit E"/>
    <property type="match status" value="1"/>
</dbReference>
<feature type="binding site" evidence="10">
    <location>
        <position position="139"/>
    </location>
    <ligand>
        <name>[2Fe-2S] cluster</name>
        <dbReference type="ChEBI" id="CHEBI:190135"/>
    </ligand>
</feature>
<evidence type="ECO:0000256" key="5">
    <source>
        <dbReference type="ARBA" id="ARBA00023004"/>
    </source>
</evidence>
<gene>
    <name evidence="11" type="ORF">SAMN03084138_00787</name>
</gene>
<keyword evidence="4 10" id="KW-0479">Metal-binding</keyword>
<dbReference type="InterPro" id="IPR002023">
    <property type="entry name" value="NuoE-like"/>
</dbReference>
<comment type="similarity">
    <text evidence="1">Belongs to the complex I 24 kDa subunit family.</text>
</comment>
<name>A0A1I5KXE5_9GAMM</name>
<dbReference type="EMBL" id="FOWR01000004">
    <property type="protein sequence ID" value="SFO89582.1"/>
    <property type="molecule type" value="Genomic_DNA"/>
</dbReference>
<evidence type="ECO:0000256" key="4">
    <source>
        <dbReference type="ARBA" id="ARBA00022723"/>
    </source>
</evidence>
<organism evidence="11 12">
    <name type="scientific">Enterovibrio norvegicus DSM 15893</name>
    <dbReference type="NCBI Taxonomy" id="1121869"/>
    <lineage>
        <taxon>Bacteria</taxon>
        <taxon>Pseudomonadati</taxon>
        <taxon>Pseudomonadota</taxon>
        <taxon>Gammaproteobacteria</taxon>
        <taxon>Vibrionales</taxon>
        <taxon>Vibrionaceae</taxon>
        <taxon>Enterovibrio</taxon>
    </lineage>
</organism>
<keyword evidence="6 10" id="KW-0411">Iron-sulfur</keyword>
<evidence type="ECO:0000256" key="6">
    <source>
        <dbReference type="ARBA" id="ARBA00023014"/>
    </source>
</evidence>
<dbReference type="InterPro" id="IPR036249">
    <property type="entry name" value="Thioredoxin-like_sf"/>
</dbReference>
<dbReference type="GeneID" id="35872671"/>
<feature type="binding site" evidence="10">
    <location>
        <position position="98"/>
    </location>
    <ligand>
        <name>[2Fe-2S] cluster</name>
        <dbReference type="ChEBI" id="CHEBI:190135"/>
    </ligand>
</feature>
<evidence type="ECO:0000256" key="3">
    <source>
        <dbReference type="ARBA" id="ARBA00022714"/>
    </source>
</evidence>
<evidence type="ECO:0000256" key="10">
    <source>
        <dbReference type="PIRSR" id="PIRSR000216-1"/>
    </source>
</evidence>
<evidence type="ECO:0000256" key="2">
    <source>
        <dbReference type="ARBA" id="ARBA00019898"/>
    </source>
</evidence>
<evidence type="ECO:0000256" key="7">
    <source>
        <dbReference type="ARBA" id="ARBA00031580"/>
    </source>
</evidence>
<dbReference type="OrthoDB" id="9807941at2"/>
<sequence>MEKTTPPTSSCGASLATPPLTESQCQVVNEALNLLSTSPGALLPVLHHIQKVLRFVPPAAIPQIARTLNQSEADVHGTMSFYHEFRNSPPGATVIQVCRAESCQSMGSLALEAYVRSRLGIDFHQTTRDNNFTLEPVYCLGNCMNSPSIRVEDEIHGDMNAARFDALVEGCLTQVIEVKAP</sequence>
<accession>A0A1I5KXE5</accession>
<dbReference type="STRING" id="1121869.SAMN03084138_00787"/>
<feature type="binding site" evidence="10">
    <location>
        <position position="103"/>
    </location>
    <ligand>
        <name>[2Fe-2S] cluster</name>
        <dbReference type="ChEBI" id="CHEBI:190135"/>
    </ligand>
</feature>
<proteinExistence type="inferred from homology"/>
<dbReference type="RefSeq" id="WP_074925383.1">
    <property type="nucleotide sequence ID" value="NZ_FOWR01000004.1"/>
</dbReference>
<reference evidence="11 12" key="1">
    <citation type="submission" date="2016-10" db="EMBL/GenBank/DDBJ databases">
        <authorList>
            <person name="de Groot N.N."/>
        </authorList>
    </citation>
    <scope>NUCLEOTIDE SEQUENCE [LARGE SCALE GENOMIC DNA]</scope>
    <source>
        <strain evidence="11 12">DSM 15893</strain>
    </source>
</reference>
<protein>
    <recommendedName>
        <fullName evidence="2">NADH-quinone oxidoreductase subunit E</fullName>
    </recommendedName>
    <alternativeName>
        <fullName evidence="7">NADH dehydrogenase I subunit E</fullName>
    </alternativeName>
    <alternativeName>
        <fullName evidence="8">NDH-1 subunit E</fullName>
    </alternativeName>
</protein>
<dbReference type="PANTHER" id="PTHR10371">
    <property type="entry name" value="NADH DEHYDROGENASE UBIQUINONE FLAVOPROTEIN 2, MITOCHONDRIAL"/>
    <property type="match status" value="1"/>
</dbReference>
<evidence type="ECO:0000313" key="11">
    <source>
        <dbReference type="EMBL" id="SFO89582.1"/>
    </source>
</evidence>
<dbReference type="Proteomes" id="UP000182692">
    <property type="component" value="Unassembled WGS sequence"/>
</dbReference>